<reference evidence="3" key="2">
    <citation type="journal article" date="2017" name="Nat. Plants">
        <title>The Aegilops tauschii genome reveals multiple impacts of transposons.</title>
        <authorList>
            <person name="Zhao G."/>
            <person name="Zou C."/>
            <person name="Li K."/>
            <person name="Wang K."/>
            <person name="Li T."/>
            <person name="Gao L."/>
            <person name="Zhang X."/>
            <person name="Wang H."/>
            <person name="Yang Z."/>
            <person name="Liu X."/>
            <person name="Jiang W."/>
            <person name="Mao L."/>
            <person name="Kong X."/>
            <person name="Jiao Y."/>
            <person name="Jia J."/>
        </authorList>
    </citation>
    <scope>NUCLEOTIDE SEQUENCE [LARGE SCALE GENOMIC DNA]</scope>
    <source>
        <strain evidence="3">cv. AL8/78</strain>
    </source>
</reference>
<feature type="compositionally biased region" description="Polar residues" evidence="1">
    <location>
        <begin position="387"/>
        <end position="396"/>
    </location>
</feature>
<feature type="region of interest" description="Disordered" evidence="1">
    <location>
        <begin position="545"/>
        <end position="573"/>
    </location>
</feature>
<feature type="compositionally biased region" description="Basic and acidic residues" evidence="1">
    <location>
        <begin position="634"/>
        <end position="644"/>
    </location>
</feature>
<dbReference type="OrthoDB" id="1911032at2759"/>
<reference evidence="3" key="1">
    <citation type="journal article" date="2014" name="Science">
        <title>Ancient hybridizations among the ancestral genomes of bread wheat.</title>
        <authorList>
            <consortium name="International Wheat Genome Sequencing Consortium,"/>
            <person name="Marcussen T."/>
            <person name="Sandve S.R."/>
            <person name="Heier L."/>
            <person name="Spannagl M."/>
            <person name="Pfeifer M."/>
            <person name="Jakobsen K.S."/>
            <person name="Wulff B.B."/>
            <person name="Steuernagel B."/>
            <person name="Mayer K.F."/>
            <person name="Olsen O.A."/>
        </authorList>
    </citation>
    <scope>NUCLEOTIDE SEQUENCE [LARGE SCALE GENOMIC DNA]</scope>
    <source>
        <strain evidence="3">cv. AL8/78</strain>
    </source>
</reference>
<reference evidence="2" key="4">
    <citation type="submission" date="2019-03" db="UniProtKB">
        <authorList>
            <consortium name="EnsemblPlants"/>
        </authorList>
    </citation>
    <scope>IDENTIFICATION</scope>
</reference>
<sequence>MKRKEYAEVGGLKQRTARSSRSEAILVCRARGRGRDGSVNTRRHHLIEIYCTALVSSPLRSRTVYLSRLHPLRPPFLYCISEFFGSSGSPRSRSRRPPLPPPILPGFLVQPGREDSPTELRCFGQQHTGGGKGSNQLCSRRHLLTHGQALTRYTVQIMKIDNERPYHTNAFHELVPSGGPKVDGEPERETKDNLLEDKMVEQTNPSEHGFVKAEHEKGGKTRQIRIEDVSYDKDVVEISLPSSVVSSDYGGHFVKDVCIDEGVLADQKGSAEKVVSEKVCPIFDSSMADGNGDLKEDIRVDPVKTAHKSQIVPLHVVHATDGNTMEEIRADPLKTEHESESQIVTLHVPCATDGNKMEQYSCGEARDLEGNKTTDELTNVNDEKSSPRQLSSHEAAKQCQQVGTVISEICETHKPLRDGEAIDEVTQIDCHETGSSTAPESSYLGGLPVESTSDGLSAVIPEDVGAELDNRGLNPATHYNPFIAFGSLEDTWESKYALPTIVDDVSVVPICPVGKTDSFSDIVNGGALGGFDYVETAESRIGDSSRLDSYGARSSRLGVQASEESHDQGGLVERTDSFSDIIKGAPGRFDSFAADETRIKHNRLDSIEESSGRLDVQASEENNDQRGTVGAEPTDVKSEGHPKCETGAVEDEHDFNPRDMGDGTKTREESNGGDESSTVSQTESAVQQNEPDGAKLTTRGGIRNPFESSFSGANITLDAVAPSAHIGNTSLRSDSSTTSTRSFAFPVLQTEWNSSPVRMAKADRRRFRRDRGWGYRVLCCKF</sequence>
<accession>A0A453C629</accession>
<feature type="region of interest" description="Disordered" evidence="1">
    <location>
        <begin position="365"/>
        <end position="396"/>
    </location>
</feature>
<proteinExistence type="predicted"/>
<protein>
    <submittedName>
        <fullName evidence="2">Uncharacterized protein</fullName>
    </submittedName>
</protein>
<evidence type="ECO:0000313" key="2">
    <source>
        <dbReference type="EnsemblPlants" id="AET2Gv20744900.6"/>
    </source>
</evidence>
<feature type="compositionally biased region" description="Basic and acidic residues" evidence="1">
    <location>
        <begin position="365"/>
        <end position="386"/>
    </location>
</feature>
<dbReference type="PANTHER" id="PTHR33914">
    <property type="entry name" value="18S PRE-RIBOSOMAL ASSEMBLY PROTEIN GAR2-LIKE PROTEIN"/>
    <property type="match status" value="1"/>
</dbReference>
<evidence type="ECO:0000313" key="3">
    <source>
        <dbReference type="Proteomes" id="UP000015105"/>
    </source>
</evidence>
<organism evidence="2 3">
    <name type="scientific">Aegilops tauschii subsp. strangulata</name>
    <name type="common">Goatgrass</name>
    <dbReference type="NCBI Taxonomy" id="200361"/>
    <lineage>
        <taxon>Eukaryota</taxon>
        <taxon>Viridiplantae</taxon>
        <taxon>Streptophyta</taxon>
        <taxon>Embryophyta</taxon>
        <taxon>Tracheophyta</taxon>
        <taxon>Spermatophyta</taxon>
        <taxon>Magnoliopsida</taxon>
        <taxon>Liliopsida</taxon>
        <taxon>Poales</taxon>
        <taxon>Poaceae</taxon>
        <taxon>BOP clade</taxon>
        <taxon>Pooideae</taxon>
        <taxon>Triticodae</taxon>
        <taxon>Triticeae</taxon>
        <taxon>Triticinae</taxon>
        <taxon>Aegilops</taxon>
    </lineage>
</organism>
<dbReference type="RefSeq" id="XP_020149016.2">
    <property type="nucleotide sequence ID" value="XM_020293427.3"/>
</dbReference>
<feature type="compositionally biased region" description="Basic and acidic residues" evidence="1">
    <location>
        <begin position="654"/>
        <end position="670"/>
    </location>
</feature>
<feature type="region of interest" description="Disordered" evidence="1">
    <location>
        <begin position="603"/>
        <end position="703"/>
    </location>
</feature>
<dbReference type="Gramene" id="AET2Gv20744900.6">
    <property type="protein sequence ID" value="AET2Gv20744900.6"/>
    <property type="gene ID" value="AET2Gv20744900"/>
</dbReference>
<dbReference type="GO" id="GO:0009786">
    <property type="term" value="P:regulation of asymmetric cell division"/>
    <property type="evidence" value="ECO:0007669"/>
    <property type="project" value="InterPro"/>
</dbReference>
<dbReference type="EnsemblPlants" id="AET2Gv20744900.6">
    <property type="protein sequence ID" value="AET2Gv20744900.6"/>
    <property type="gene ID" value="AET2Gv20744900"/>
</dbReference>
<dbReference type="AlphaFoldDB" id="A0A453C629"/>
<dbReference type="InterPro" id="IPR040378">
    <property type="entry name" value="BASL"/>
</dbReference>
<dbReference type="GeneID" id="109734216"/>
<name>A0A453C629_AEGTS</name>
<feature type="compositionally biased region" description="Basic and acidic residues" evidence="1">
    <location>
        <begin position="603"/>
        <end position="612"/>
    </location>
</feature>
<evidence type="ECO:0000256" key="1">
    <source>
        <dbReference type="SAM" id="MobiDB-lite"/>
    </source>
</evidence>
<dbReference type="Proteomes" id="UP000015105">
    <property type="component" value="Chromosome 2D"/>
</dbReference>
<reference evidence="2" key="3">
    <citation type="journal article" date="2017" name="Nature">
        <title>Genome sequence of the progenitor of the wheat D genome Aegilops tauschii.</title>
        <authorList>
            <person name="Luo M.C."/>
            <person name="Gu Y.Q."/>
            <person name="Puiu D."/>
            <person name="Wang H."/>
            <person name="Twardziok S.O."/>
            <person name="Deal K.R."/>
            <person name="Huo N."/>
            <person name="Zhu T."/>
            <person name="Wang L."/>
            <person name="Wang Y."/>
            <person name="McGuire P.E."/>
            <person name="Liu S."/>
            <person name="Long H."/>
            <person name="Ramasamy R.K."/>
            <person name="Rodriguez J.C."/>
            <person name="Van S.L."/>
            <person name="Yuan L."/>
            <person name="Wang Z."/>
            <person name="Xia Z."/>
            <person name="Xiao L."/>
            <person name="Anderson O.D."/>
            <person name="Ouyang S."/>
            <person name="Liang Y."/>
            <person name="Zimin A.V."/>
            <person name="Pertea G."/>
            <person name="Qi P."/>
            <person name="Bennetzen J.L."/>
            <person name="Dai X."/>
            <person name="Dawson M.W."/>
            <person name="Muller H.G."/>
            <person name="Kugler K."/>
            <person name="Rivarola-Duarte L."/>
            <person name="Spannagl M."/>
            <person name="Mayer K.F.X."/>
            <person name="Lu F.H."/>
            <person name="Bevan M.W."/>
            <person name="Leroy P."/>
            <person name="Li P."/>
            <person name="You F.M."/>
            <person name="Sun Q."/>
            <person name="Liu Z."/>
            <person name="Lyons E."/>
            <person name="Wicker T."/>
            <person name="Salzberg S.L."/>
            <person name="Devos K.M."/>
            <person name="Dvorak J."/>
        </authorList>
    </citation>
    <scope>NUCLEOTIDE SEQUENCE [LARGE SCALE GENOMIC DNA]</scope>
    <source>
        <strain evidence="2">cv. AL8/78</strain>
    </source>
</reference>
<keyword evidence="3" id="KW-1185">Reference proteome</keyword>
<feature type="compositionally biased region" description="Basic and acidic residues" evidence="1">
    <location>
        <begin position="563"/>
        <end position="573"/>
    </location>
</feature>
<dbReference type="OMA" id="DSAKMTM"/>
<dbReference type="PANTHER" id="PTHR33914:SF13">
    <property type="entry name" value="OS04G0467100 PROTEIN"/>
    <property type="match status" value="1"/>
</dbReference>
<dbReference type="STRING" id="200361.A0A453C629"/>
<reference evidence="2" key="5">
    <citation type="journal article" date="2021" name="G3 (Bethesda)">
        <title>Aegilops tauschii genome assembly Aet v5.0 features greater sequence contiguity and improved annotation.</title>
        <authorList>
            <person name="Wang L."/>
            <person name="Zhu T."/>
            <person name="Rodriguez J.C."/>
            <person name="Deal K.R."/>
            <person name="Dubcovsky J."/>
            <person name="McGuire P.E."/>
            <person name="Lux T."/>
            <person name="Spannagl M."/>
            <person name="Mayer K.F.X."/>
            <person name="Baldrich P."/>
            <person name="Meyers B.C."/>
            <person name="Huo N."/>
            <person name="Gu Y.Q."/>
            <person name="Zhou H."/>
            <person name="Devos K.M."/>
            <person name="Bennetzen J.L."/>
            <person name="Unver T."/>
            <person name="Budak H."/>
            <person name="Gulick P.J."/>
            <person name="Galiba G."/>
            <person name="Kalapos B."/>
            <person name="Nelson D.R."/>
            <person name="Li P."/>
            <person name="You F.M."/>
            <person name="Luo M.C."/>
            <person name="Dvorak J."/>
        </authorList>
    </citation>
    <scope>NUCLEOTIDE SEQUENCE [LARGE SCALE GENOMIC DNA]</scope>
    <source>
        <strain evidence="2">cv. AL8/78</strain>
    </source>
</reference>
<feature type="compositionally biased region" description="Polar residues" evidence="1">
    <location>
        <begin position="673"/>
        <end position="690"/>
    </location>
</feature>